<dbReference type="Proteomes" id="UP000254834">
    <property type="component" value="Chromosome"/>
</dbReference>
<proteinExistence type="predicted"/>
<sequence length="66" mass="7626">MNKVPTIFILFLHELNTLAADNPMLFVYYDKFALYAMLFILNKNPTLLTDCAMQVIMNKINILSVN</sequence>
<reference evidence="1 2" key="1">
    <citation type="submission" date="2017-12" db="EMBL/GenBank/DDBJ databases">
        <title>Chromulinavorax destructans is a abundant pathogen of dominant heterotrophic picoflagllates.</title>
        <authorList>
            <person name="Deeg C.M."/>
            <person name="Zimmer M."/>
            <person name="Suttle C.A."/>
        </authorList>
    </citation>
    <scope>NUCLEOTIDE SEQUENCE [LARGE SCALE GENOMIC DNA]</scope>
    <source>
        <strain evidence="1 2">SeV1</strain>
    </source>
</reference>
<name>A0A345ZAC1_9BACT</name>
<protein>
    <submittedName>
        <fullName evidence="1">Uncharacterized protein</fullName>
    </submittedName>
</protein>
<dbReference type="AlphaFoldDB" id="A0A345ZAC1"/>
<organism evidence="1 2">
    <name type="scientific">Candidatus Chromulinivorax destructor</name>
    <dbReference type="NCBI Taxonomy" id="2066483"/>
    <lineage>
        <taxon>Bacteria</taxon>
        <taxon>Candidatus Babelota</taxon>
        <taxon>Candidatus Babeliae</taxon>
        <taxon>Candidatus Babeliales</taxon>
        <taxon>Candidatus Chromulinivoraceae</taxon>
        <taxon>Candidatus Chromulinivorax</taxon>
    </lineage>
</organism>
<dbReference type="EMBL" id="CP025544">
    <property type="protein sequence ID" value="AXK60238.1"/>
    <property type="molecule type" value="Genomic_DNA"/>
</dbReference>
<evidence type="ECO:0000313" key="1">
    <source>
        <dbReference type="EMBL" id="AXK60238.1"/>
    </source>
</evidence>
<accession>A0A345ZAC1</accession>
<dbReference type="KEGG" id="cdes:C0J27_00535"/>
<keyword evidence="2" id="KW-1185">Reference proteome</keyword>
<gene>
    <name evidence="1" type="ORF">C0J27_00535</name>
</gene>
<evidence type="ECO:0000313" key="2">
    <source>
        <dbReference type="Proteomes" id="UP000254834"/>
    </source>
</evidence>